<feature type="region of interest" description="Disordered" evidence="1">
    <location>
        <begin position="138"/>
        <end position="190"/>
    </location>
</feature>
<proteinExistence type="predicted"/>
<reference evidence="2" key="1">
    <citation type="submission" date="2023-03" db="EMBL/GenBank/DDBJ databases">
        <title>Electrophorus voltai genome.</title>
        <authorList>
            <person name="Bian C."/>
        </authorList>
    </citation>
    <scope>NUCLEOTIDE SEQUENCE</scope>
    <source>
        <strain evidence="2">CB-2022</strain>
        <tissue evidence="2">Muscle</tissue>
    </source>
</reference>
<feature type="compositionally biased region" description="Basic and acidic residues" evidence="1">
    <location>
        <begin position="181"/>
        <end position="190"/>
    </location>
</feature>
<dbReference type="Proteomes" id="UP001239994">
    <property type="component" value="Unassembled WGS sequence"/>
</dbReference>
<accession>A0AAD9DPJ4</accession>
<dbReference type="EMBL" id="JAROKS010000023">
    <property type="protein sequence ID" value="KAK1788418.1"/>
    <property type="molecule type" value="Genomic_DNA"/>
</dbReference>
<comment type="caution">
    <text evidence="2">The sequence shown here is derived from an EMBL/GenBank/DDBJ whole genome shotgun (WGS) entry which is preliminary data.</text>
</comment>
<evidence type="ECO:0000313" key="2">
    <source>
        <dbReference type="EMBL" id="KAK1788418.1"/>
    </source>
</evidence>
<evidence type="ECO:0000313" key="3">
    <source>
        <dbReference type="Proteomes" id="UP001239994"/>
    </source>
</evidence>
<protein>
    <submittedName>
        <fullName evidence="2">Uncharacterized protein</fullName>
    </submittedName>
</protein>
<organism evidence="2 3">
    <name type="scientific">Electrophorus voltai</name>
    <dbReference type="NCBI Taxonomy" id="2609070"/>
    <lineage>
        <taxon>Eukaryota</taxon>
        <taxon>Metazoa</taxon>
        <taxon>Chordata</taxon>
        <taxon>Craniata</taxon>
        <taxon>Vertebrata</taxon>
        <taxon>Euteleostomi</taxon>
        <taxon>Actinopterygii</taxon>
        <taxon>Neopterygii</taxon>
        <taxon>Teleostei</taxon>
        <taxon>Ostariophysi</taxon>
        <taxon>Gymnotiformes</taxon>
        <taxon>Gymnotoidei</taxon>
        <taxon>Gymnotidae</taxon>
        <taxon>Electrophorus</taxon>
    </lineage>
</organism>
<sequence>MNPRGSYDPYVDDQYLELDSAGSYDPYMDDQYLELDSAGSYDPYMDDQYLELDSAGSYDPYMDDQYLELDSAGSYDPYMDDQYLELDSAGSYDPYMDYKEGYANCGESREYSDVSFQLDSEFDCVGDPLMEVEEVLIKDPPSVMDTASAGSKSDDPSAPKASLKAPSRLSRTGASKLPHVNHREAVSSSH</sequence>
<dbReference type="AlphaFoldDB" id="A0AAD9DPJ4"/>
<keyword evidence="3" id="KW-1185">Reference proteome</keyword>
<name>A0AAD9DPJ4_9TELE</name>
<gene>
    <name evidence="2" type="ORF">P4O66_016850</name>
</gene>
<evidence type="ECO:0000256" key="1">
    <source>
        <dbReference type="SAM" id="MobiDB-lite"/>
    </source>
</evidence>